<accession>A0A3P3VNP6</accession>
<feature type="region of interest" description="Disordered" evidence="1">
    <location>
        <begin position="464"/>
        <end position="483"/>
    </location>
</feature>
<dbReference type="EMBL" id="QWEZ01000001">
    <property type="protein sequence ID" value="RRJ84382.1"/>
    <property type="molecule type" value="Genomic_DNA"/>
</dbReference>
<dbReference type="SUPFAM" id="SSF55874">
    <property type="entry name" value="ATPase domain of HSP90 chaperone/DNA topoisomerase II/histidine kinase"/>
    <property type="match status" value="1"/>
</dbReference>
<reference evidence="2 3" key="1">
    <citation type="submission" date="2018-08" db="EMBL/GenBank/DDBJ databases">
        <authorList>
            <person name="Khan S.A."/>
        </authorList>
    </citation>
    <scope>NUCLEOTIDE SEQUENCE [LARGE SCALE GENOMIC DNA]</scope>
    <source>
        <strain evidence="2 3">GTF-13</strain>
    </source>
</reference>
<sequence length="613" mass="69021">MSAGVMEMGAEMNNETKYMQKIFPIELVLDAMKDNGYKDAAHAVAELIDNSIQSGLEIKKKTHVQLICKEQSSLISDRNSSRIEQIAVYDNAGGMDKDELQSALAFGMGSRRKAKDGIGKFGMGLPNASISQCNRVDVYSWKNGKTYHTYLDIKEIAREHYDVVPEPQLASLPNEWVDCIQGEIEGSGTLVIWSDLDRLKWKRHKAFFSNVEFIVGRMYRYFIGSNCEIRMAAYNGCIVYDQLVKANDPLYLTKDTNTPAPFDSSPGFVSFYNGSIPVAWNGKIHNVNLKVSMCDHKFRKDFNSYYSDKSYGNPGATPFGKHCAKNLGISIVRAGRELELNNSFTNVYDPTERFWGAEISFSPELDEVFGVTNNKQAATALRQLSLADIAQEEGLDSKSEADAFMNENNDIRLPVIRVSEKVVSILSAVRGELDKQRKGSVKKNDYSSDLSHKAEGVATKFDQKLDAKGESDRKSDTLSDEQKAEEIKEELERDGLSLSEEDTKKLISDALQSSDKFIITSADIRGADIIFDVTTPGGKLKVTINESHPFYKNLVSDIADDPQYYDIIKLLFSAWAIMEDKQQDEQYKEWLLEARKDWGYYAKQMLTEYLKNG</sequence>
<organism evidence="2 3">
    <name type="scientific">Aestuariirhabdus litorea</name>
    <dbReference type="NCBI Taxonomy" id="2528527"/>
    <lineage>
        <taxon>Bacteria</taxon>
        <taxon>Pseudomonadati</taxon>
        <taxon>Pseudomonadota</taxon>
        <taxon>Gammaproteobacteria</taxon>
        <taxon>Oceanospirillales</taxon>
        <taxon>Aestuariirhabdaceae</taxon>
        <taxon>Aestuariirhabdus</taxon>
    </lineage>
</organism>
<comment type="caution">
    <text evidence="2">The sequence shown here is derived from an EMBL/GenBank/DDBJ whole genome shotgun (WGS) entry which is preliminary data.</text>
</comment>
<keyword evidence="2" id="KW-0067">ATP-binding</keyword>
<dbReference type="AlphaFoldDB" id="A0A3P3VNP6"/>
<dbReference type="GO" id="GO:0005524">
    <property type="term" value="F:ATP binding"/>
    <property type="evidence" value="ECO:0007669"/>
    <property type="project" value="UniProtKB-KW"/>
</dbReference>
<dbReference type="InterPro" id="IPR036890">
    <property type="entry name" value="HATPase_C_sf"/>
</dbReference>
<reference evidence="2 3" key="2">
    <citation type="submission" date="2018-12" db="EMBL/GenBank/DDBJ databases">
        <title>Simiduia agarivorans gen. nov., sp. nov., a marine, agarolytic bacterium isolated from shallow coastal water from Keelung, Taiwan.</title>
        <authorList>
            <person name="Shieh W.Y."/>
        </authorList>
    </citation>
    <scope>NUCLEOTIDE SEQUENCE [LARGE SCALE GENOMIC DNA]</scope>
    <source>
        <strain evidence="2 3">GTF-13</strain>
    </source>
</reference>
<dbReference type="Pfam" id="PF13589">
    <property type="entry name" value="HATPase_c_3"/>
    <property type="match status" value="1"/>
</dbReference>
<name>A0A3P3VNP6_9GAMM</name>
<evidence type="ECO:0000256" key="1">
    <source>
        <dbReference type="SAM" id="MobiDB-lite"/>
    </source>
</evidence>
<dbReference type="Proteomes" id="UP000280792">
    <property type="component" value="Unassembled WGS sequence"/>
</dbReference>
<gene>
    <name evidence="2" type="ORF">D0544_04545</name>
</gene>
<protein>
    <submittedName>
        <fullName evidence="2">ATP-binding protein</fullName>
    </submittedName>
</protein>
<keyword evidence="2" id="KW-0547">Nucleotide-binding</keyword>
<evidence type="ECO:0000313" key="3">
    <source>
        <dbReference type="Proteomes" id="UP000280792"/>
    </source>
</evidence>
<dbReference type="Gene3D" id="3.30.565.10">
    <property type="entry name" value="Histidine kinase-like ATPase, C-terminal domain"/>
    <property type="match status" value="1"/>
</dbReference>
<keyword evidence="3" id="KW-1185">Reference proteome</keyword>
<evidence type="ECO:0000313" key="2">
    <source>
        <dbReference type="EMBL" id="RRJ84382.1"/>
    </source>
</evidence>
<proteinExistence type="predicted"/>